<dbReference type="EMBL" id="MN739248">
    <property type="protein sequence ID" value="QHS95378.1"/>
    <property type="molecule type" value="Genomic_DNA"/>
</dbReference>
<name>A0A6C0BVD6_9ZZZZ</name>
<dbReference type="AlphaFoldDB" id="A0A6C0BVD6"/>
<reference evidence="1" key="1">
    <citation type="journal article" date="2020" name="Nature">
        <title>Giant virus diversity and host interactions through global metagenomics.</title>
        <authorList>
            <person name="Schulz F."/>
            <person name="Roux S."/>
            <person name="Paez-Espino D."/>
            <person name="Jungbluth S."/>
            <person name="Walsh D.A."/>
            <person name="Denef V.J."/>
            <person name="McMahon K.D."/>
            <person name="Konstantinidis K.T."/>
            <person name="Eloe-Fadrosh E.A."/>
            <person name="Kyrpides N.C."/>
            <person name="Woyke T."/>
        </authorList>
    </citation>
    <scope>NUCLEOTIDE SEQUENCE</scope>
    <source>
        <strain evidence="1">GVMAG-M-3300018428-35</strain>
    </source>
</reference>
<protein>
    <submittedName>
        <fullName evidence="1">Uncharacterized protein</fullName>
    </submittedName>
</protein>
<organism evidence="1">
    <name type="scientific">viral metagenome</name>
    <dbReference type="NCBI Taxonomy" id="1070528"/>
    <lineage>
        <taxon>unclassified sequences</taxon>
        <taxon>metagenomes</taxon>
        <taxon>organismal metagenomes</taxon>
    </lineage>
</organism>
<proteinExistence type="predicted"/>
<evidence type="ECO:0000313" key="1">
    <source>
        <dbReference type="EMBL" id="QHS95378.1"/>
    </source>
</evidence>
<accession>A0A6C0BVD6</accession>
<sequence>MIYIRNLSSDEEILLLLKELLNHNIEICKIILKQKKTIEINETILYYSDRYEKIAKEHYYLHKNHMGKFSIIHDSKIYIIKNDFKLDYYNYTGISYQIIELIHELIKLKNHKYLSKDEGYEYWLNYDDKLYSILASKIMKEMKYIV</sequence>